<dbReference type="PROSITE" id="PS50850">
    <property type="entry name" value="MFS"/>
    <property type="match status" value="1"/>
</dbReference>
<feature type="transmembrane region" description="Helical" evidence="7">
    <location>
        <begin position="93"/>
        <end position="111"/>
    </location>
</feature>
<evidence type="ECO:0000256" key="1">
    <source>
        <dbReference type="ARBA" id="ARBA00004141"/>
    </source>
</evidence>
<feature type="transmembrane region" description="Helical" evidence="7">
    <location>
        <begin position="291"/>
        <end position="310"/>
    </location>
</feature>
<dbReference type="EMBL" id="AYRZ02000003">
    <property type="protein sequence ID" value="PHT88837.1"/>
    <property type="molecule type" value="Genomic_DNA"/>
</dbReference>
<keyword evidence="5 7" id="KW-0472">Membrane</keyword>
<dbReference type="InterPro" id="IPR005828">
    <property type="entry name" value="MFS_sugar_transport-like"/>
</dbReference>
<feature type="transmembrane region" description="Helical" evidence="7">
    <location>
        <begin position="117"/>
        <end position="138"/>
    </location>
</feature>
<dbReference type="Pfam" id="PF00083">
    <property type="entry name" value="Sugar_tr"/>
    <property type="match status" value="2"/>
</dbReference>
<dbReference type="InterPro" id="IPR020846">
    <property type="entry name" value="MFS_dom"/>
</dbReference>
<feature type="transmembrane region" description="Helical" evidence="7">
    <location>
        <begin position="339"/>
        <end position="357"/>
    </location>
</feature>
<name>A0A2G3A3N0_CAPAN</name>
<evidence type="ECO:0000256" key="5">
    <source>
        <dbReference type="ARBA" id="ARBA00023136"/>
    </source>
</evidence>
<evidence type="ECO:0000259" key="8">
    <source>
        <dbReference type="PROSITE" id="PS50850"/>
    </source>
</evidence>
<feature type="transmembrane region" description="Helical" evidence="7">
    <location>
        <begin position="177"/>
        <end position="198"/>
    </location>
</feature>
<keyword evidence="2" id="KW-0813">Transport</keyword>
<feature type="transmembrane region" description="Helical" evidence="7">
    <location>
        <begin position="394"/>
        <end position="416"/>
    </location>
</feature>
<keyword evidence="10" id="KW-1185">Reference proteome</keyword>
<gene>
    <name evidence="9" type="ORF">T459_10943</name>
</gene>
<dbReference type="STRING" id="4072.A0A2G3A3N0"/>
<feature type="transmembrane region" description="Helical" evidence="7">
    <location>
        <begin position="364"/>
        <end position="382"/>
    </location>
</feature>
<evidence type="ECO:0000256" key="2">
    <source>
        <dbReference type="ARBA" id="ARBA00022448"/>
    </source>
</evidence>
<evidence type="ECO:0000313" key="9">
    <source>
        <dbReference type="EMBL" id="PHT88837.1"/>
    </source>
</evidence>
<dbReference type="GO" id="GO:0022857">
    <property type="term" value="F:transmembrane transporter activity"/>
    <property type="evidence" value="ECO:0007669"/>
    <property type="project" value="InterPro"/>
</dbReference>
<comment type="caution">
    <text evidence="9">The sequence shown here is derived from an EMBL/GenBank/DDBJ whole genome shotgun (WGS) entry which is preliminary data.</text>
</comment>
<feature type="transmembrane region" description="Helical" evidence="7">
    <location>
        <begin position="13"/>
        <end position="34"/>
    </location>
</feature>
<keyword evidence="4 7" id="KW-1133">Transmembrane helix</keyword>
<evidence type="ECO:0000256" key="6">
    <source>
        <dbReference type="ARBA" id="ARBA00044504"/>
    </source>
</evidence>
<feature type="transmembrane region" description="Helical" evidence="7">
    <location>
        <begin position="64"/>
        <end position="81"/>
    </location>
</feature>
<dbReference type="PANTHER" id="PTHR23511:SF44">
    <property type="entry name" value="MAJOR FACILITATOR, SUGAR TRANSPORTER, MAJOR FACILITATOR SUPERFAMILY"/>
    <property type="match status" value="1"/>
</dbReference>
<dbReference type="Gene3D" id="1.20.1250.20">
    <property type="entry name" value="MFS general substrate transporter like domains"/>
    <property type="match status" value="1"/>
</dbReference>
<evidence type="ECO:0000256" key="3">
    <source>
        <dbReference type="ARBA" id="ARBA00022692"/>
    </source>
</evidence>
<dbReference type="GO" id="GO:0016020">
    <property type="term" value="C:membrane"/>
    <property type="evidence" value="ECO:0007669"/>
    <property type="project" value="UniProtKB-SubCell"/>
</dbReference>
<sequence length="457" mass="49433">MNDESTTYTVDEALVALGFGNFQVLVLIYAGMGWISEAMEMMLLSFVGPAVQSAWGLSTHEESLLTSVVFAGMLVGAYLWGSISDKYGRRRGFLMTAVFTATAGFLSAFSSNFPLLIILRCLVGIGLGGGPVLSAWFLEFIPAPQRGTWMVVFSGFWTVGTILEASLAWAVMPRLGWRWLLGFSALPSSLLLLFYGATLESPRYLCMKGRKTEALVVLEKIARMNGKKLPCGILVSDNQIELDEHLSVSEDKELLSPSASGDVTPGQVESSQGAVSPLATLLSPELAKSTILLWVVFFGNAFSYYGLVLLTTELSGGQNKCLPADLQLKKSHDVSYRDVFITSFAEFPGLILSAATIDKIGRLLFGARTCITATFTIVYIYAPEIYPTSVRTTGVGIASSVGRIGGMICPLVAVGLMHACHRFLAIILFESILLLSGVCVFLFPFETKGRQLSDIVP</sequence>
<evidence type="ECO:0000256" key="4">
    <source>
        <dbReference type="ARBA" id="ARBA00022989"/>
    </source>
</evidence>
<dbReference type="OMA" id="LLWFIWM"/>
<comment type="similarity">
    <text evidence="6">Belongs to the major facilitator superfamily. Phosphate:H(+) symporter (TC 2.A.1.9) family.</text>
</comment>
<evidence type="ECO:0000256" key="7">
    <source>
        <dbReference type="SAM" id="Phobius"/>
    </source>
</evidence>
<proteinExistence type="inferred from homology"/>
<protein>
    <submittedName>
        <fullName evidence="9">Organic cation/carnitine transporter 7</fullName>
    </submittedName>
</protein>
<dbReference type="Proteomes" id="UP000222542">
    <property type="component" value="Unassembled WGS sequence"/>
</dbReference>
<accession>A0A2G3A3N0</accession>
<dbReference type="AlphaFoldDB" id="A0A2G3A3N0"/>
<comment type="subcellular location">
    <subcellularLocation>
        <location evidence="1">Membrane</location>
        <topology evidence="1">Multi-pass membrane protein</topology>
    </subcellularLocation>
</comment>
<feature type="transmembrane region" description="Helical" evidence="7">
    <location>
        <begin position="150"/>
        <end position="171"/>
    </location>
</feature>
<dbReference type="PANTHER" id="PTHR23511">
    <property type="entry name" value="SYNAPTIC VESICLE GLYCOPROTEIN 2"/>
    <property type="match status" value="1"/>
</dbReference>
<reference evidence="9 10" key="1">
    <citation type="journal article" date="2014" name="Nat. Genet.">
        <title>Genome sequence of the hot pepper provides insights into the evolution of pungency in Capsicum species.</title>
        <authorList>
            <person name="Kim S."/>
            <person name="Park M."/>
            <person name="Yeom S.I."/>
            <person name="Kim Y.M."/>
            <person name="Lee J.M."/>
            <person name="Lee H.A."/>
            <person name="Seo E."/>
            <person name="Choi J."/>
            <person name="Cheong K."/>
            <person name="Kim K.T."/>
            <person name="Jung K."/>
            <person name="Lee G.W."/>
            <person name="Oh S.K."/>
            <person name="Bae C."/>
            <person name="Kim S.B."/>
            <person name="Lee H.Y."/>
            <person name="Kim S.Y."/>
            <person name="Kim M.S."/>
            <person name="Kang B.C."/>
            <person name="Jo Y.D."/>
            <person name="Yang H.B."/>
            <person name="Jeong H.J."/>
            <person name="Kang W.H."/>
            <person name="Kwon J.K."/>
            <person name="Shin C."/>
            <person name="Lim J.Y."/>
            <person name="Park J.H."/>
            <person name="Huh J.H."/>
            <person name="Kim J.S."/>
            <person name="Kim B.D."/>
            <person name="Cohen O."/>
            <person name="Paran I."/>
            <person name="Suh M.C."/>
            <person name="Lee S.B."/>
            <person name="Kim Y.K."/>
            <person name="Shin Y."/>
            <person name="Noh S.J."/>
            <person name="Park J."/>
            <person name="Seo Y.S."/>
            <person name="Kwon S.Y."/>
            <person name="Kim H.A."/>
            <person name="Park J.M."/>
            <person name="Kim H.J."/>
            <person name="Choi S.B."/>
            <person name="Bosland P.W."/>
            <person name="Reeves G."/>
            <person name="Jo S.H."/>
            <person name="Lee B.W."/>
            <person name="Cho H.T."/>
            <person name="Choi H.S."/>
            <person name="Lee M.S."/>
            <person name="Yu Y."/>
            <person name="Do Choi Y."/>
            <person name="Park B.S."/>
            <person name="van Deynze A."/>
            <person name="Ashrafi H."/>
            <person name="Hill T."/>
            <person name="Kim W.T."/>
            <person name="Pai H.S."/>
            <person name="Ahn H.K."/>
            <person name="Yeam I."/>
            <person name="Giovannoni J.J."/>
            <person name="Rose J.K."/>
            <person name="Sorensen I."/>
            <person name="Lee S.J."/>
            <person name="Kim R.W."/>
            <person name="Choi I.Y."/>
            <person name="Choi B.S."/>
            <person name="Lim J.S."/>
            <person name="Lee Y.H."/>
            <person name="Choi D."/>
        </authorList>
    </citation>
    <scope>NUCLEOTIDE SEQUENCE [LARGE SCALE GENOMIC DNA]</scope>
    <source>
        <strain evidence="10">cv. CM334</strain>
    </source>
</reference>
<evidence type="ECO:0000313" key="10">
    <source>
        <dbReference type="Proteomes" id="UP000222542"/>
    </source>
</evidence>
<feature type="domain" description="Major facilitator superfamily (MFS) profile" evidence="8">
    <location>
        <begin position="26"/>
        <end position="448"/>
    </location>
</feature>
<organism evidence="9 10">
    <name type="scientific">Capsicum annuum</name>
    <name type="common">Capsicum pepper</name>
    <dbReference type="NCBI Taxonomy" id="4072"/>
    <lineage>
        <taxon>Eukaryota</taxon>
        <taxon>Viridiplantae</taxon>
        <taxon>Streptophyta</taxon>
        <taxon>Embryophyta</taxon>
        <taxon>Tracheophyta</taxon>
        <taxon>Spermatophyta</taxon>
        <taxon>Magnoliopsida</taxon>
        <taxon>eudicotyledons</taxon>
        <taxon>Gunneridae</taxon>
        <taxon>Pentapetalae</taxon>
        <taxon>asterids</taxon>
        <taxon>lamiids</taxon>
        <taxon>Solanales</taxon>
        <taxon>Solanaceae</taxon>
        <taxon>Solanoideae</taxon>
        <taxon>Capsiceae</taxon>
        <taxon>Capsicum</taxon>
    </lineage>
</organism>
<reference evidence="9 10" key="2">
    <citation type="journal article" date="2017" name="Genome Biol.">
        <title>New reference genome sequences of hot pepper reveal the massive evolution of plant disease-resistance genes by retroduplication.</title>
        <authorList>
            <person name="Kim S."/>
            <person name="Park J."/>
            <person name="Yeom S.I."/>
            <person name="Kim Y.M."/>
            <person name="Seo E."/>
            <person name="Kim K.T."/>
            <person name="Kim M.S."/>
            <person name="Lee J.M."/>
            <person name="Cheong K."/>
            <person name="Shin H.S."/>
            <person name="Kim S.B."/>
            <person name="Han K."/>
            <person name="Lee J."/>
            <person name="Park M."/>
            <person name="Lee H.A."/>
            <person name="Lee H.Y."/>
            <person name="Lee Y."/>
            <person name="Oh S."/>
            <person name="Lee J.H."/>
            <person name="Choi E."/>
            <person name="Choi E."/>
            <person name="Lee S.E."/>
            <person name="Jeon J."/>
            <person name="Kim H."/>
            <person name="Choi G."/>
            <person name="Song H."/>
            <person name="Lee J."/>
            <person name="Lee S.C."/>
            <person name="Kwon J.K."/>
            <person name="Lee H.Y."/>
            <person name="Koo N."/>
            <person name="Hong Y."/>
            <person name="Kim R.W."/>
            <person name="Kang W.H."/>
            <person name="Huh J.H."/>
            <person name="Kang B.C."/>
            <person name="Yang T.J."/>
            <person name="Lee Y.H."/>
            <person name="Bennetzen J.L."/>
            <person name="Choi D."/>
        </authorList>
    </citation>
    <scope>NUCLEOTIDE SEQUENCE [LARGE SCALE GENOMIC DNA]</scope>
    <source>
        <strain evidence="10">cv. CM334</strain>
    </source>
</reference>
<keyword evidence="3 7" id="KW-0812">Transmembrane</keyword>
<feature type="transmembrane region" description="Helical" evidence="7">
    <location>
        <begin position="423"/>
        <end position="443"/>
    </location>
</feature>
<dbReference type="InterPro" id="IPR036259">
    <property type="entry name" value="MFS_trans_sf"/>
</dbReference>
<dbReference type="SUPFAM" id="SSF103473">
    <property type="entry name" value="MFS general substrate transporter"/>
    <property type="match status" value="1"/>
</dbReference>
<dbReference type="Gramene" id="PHT88837">
    <property type="protein sequence ID" value="PHT88837"/>
    <property type="gene ID" value="T459_10943"/>
</dbReference>